<dbReference type="Proteomes" id="UP000008522">
    <property type="component" value="Chromosome"/>
</dbReference>
<keyword evidence="2" id="KW-1185">Reference proteome</keyword>
<dbReference type="OrthoDB" id="304993at2"/>
<dbReference type="GeneID" id="44969812"/>
<accession>G0ENL2</accession>
<name>G0ENL2_BRAIP</name>
<dbReference type="PATRIC" id="fig|1045858.4.peg.1271"/>
<evidence type="ECO:0000313" key="2">
    <source>
        <dbReference type="Proteomes" id="UP000008522"/>
    </source>
</evidence>
<gene>
    <name evidence="1" type="ordered locus">Bint_1272</name>
</gene>
<protein>
    <submittedName>
        <fullName evidence="1">Uncharacterized protein</fullName>
    </submittedName>
</protein>
<sequence length="499" mass="57429">MKKIFLLITIMSLMIIQCGNKTSSDNQTDVNTNTVNTNEAVLSNETIPATKILSQEDAAFLDKVKNKIIISGMAKYTFKDNGDIEYVYDSGSYREDKNYIFESSKDGTNAYYYELYNIQDKYEKGPSNIATNYKGFSVKNGILYEDNYEGYESDPNETIITKWEKENYYSNYYYREVKENPNFDNFPYENKADVIFESYNERQQGILISESDYRPEEVGNINTYNFNGIYSNNNASIELKKNNDETFYLYAVNITTDENGQIVTNIQSTDTDKMILQENQYVEPHCGIGSHTLDYEETVGMDGGYIISIQPINADTIMVTEPNGSYGFTGIYKKSPEMAAAIDSNDKSTKEKAYYNACRWYAENYSELSDIFNKIVDFDFEGGGYYEINMENVYLYIAKFKNSGYFSDNYIKNLENSFEEIKKNLEENKQNDGSVEGMEADWFLATQEIDYYLNIITNEMKLKDIVPYGDEGDALCISNEAGESVILEVKKYGDEWLIE</sequence>
<evidence type="ECO:0000313" key="1">
    <source>
        <dbReference type="EMBL" id="AEM21891.1"/>
    </source>
</evidence>
<dbReference type="AlphaFoldDB" id="G0ENL2"/>
<dbReference type="HOGENOM" id="CLU_043012_0_0_12"/>
<proteinExistence type="predicted"/>
<organism evidence="1 2">
    <name type="scientific">Brachyspira intermedia (strain ATCC 51140 / PWS/A)</name>
    <name type="common">Serpulina intermedia</name>
    <dbReference type="NCBI Taxonomy" id="1045858"/>
    <lineage>
        <taxon>Bacteria</taxon>
        <taxon>Pseudomonadati</taxon>
        <taxon>Spirochaetota</taxon>
        <taxon>Spirochaetia</taxon>
        <taxon>Brachyspirales</taxon>
        <taxon>Brachyspiraceae</taxon>
        <taxon>Brachyspira</taxon>
    </lineage>
</organism>
<dbReference type="EMBL" id="CP002874">
    <property type="protein sequence ID" value="AEM21891.1"/>
    <property type="molecule type" value="Genomic_DNA"/>
</dbReference>
<dbReference type="KEGG" id="bip:Bint_1272"/>
<reference evidence="1 2" key="1">
    <citation type="journal article" date="2011" name="BMC Genomics">
        <title>Complete genome sequence of Brachyspira intermedia reveals unique genomic features in Brachyspira species and phage-mediated horizontal gene transfer.</title>
        <authorList>
            <person name="Hafstrom T."/>
            <person name="Jansson D.S."/>
            <person name="Segerman B."/>
        </authorList>
    </citation>
    <scope>NUCLEOTIDE SEQUENCE [LARGE SCALE GENOMIC DNA]</scope>
    <source>
        <strain evidence="2">ATCC 51140 / PWS/A</strain>
    </source>
</reference>
<dbReference type="RefSeq" id="WP_014487721.1">
    <property type="nucleotide sequence ID" value="NC_017243.1"/>
</dbReference>